<evidence type="ECO:0000313" key="2">
    <source>
        <dbReference type="EMBL" id="KUM27853.1"/>
    </source>
</evidence>
<keyword evidence="1" id="KW-0812">Transmembrane</keyword>
<protein>
    <submittedName>
        <fullName evidence="2">Uncharacterized protein</fullName>
    </submittedName>
</protein>
<evidence type="ECO:0000313" key="3">
    <source>
        <dbReference type="Proteomes" id="UP000053176"/>
    </source>
</evidence>
<gene>
    <name evidence="2" type="ORF">AU467_14370</name>
</gene>
<sequence length="78" mass="8399">MQRIKTFKTLTRAAAAASFLAVQAIICIGTVYWAVAETLRMEGMAAIVLAVIFAGPSAYLLMVVSRMAYEAETDPANQ</sequence>
<proteinExistence type="predicted"/>
<dbReference type="OrthoDB" id="8084294at2"/>
<reference evidence="2 3" key="1">
    <citation type="submission" date="2015-12" db="EMBL/GenBank/DDBJ databases">
        <title>Draft genome sequence of Mesorhizobium sp. UFLA 01-765, a multitolerant efficient symbiont and plant-growth promoting strain isolated from Zn-mining soil using Leucaena leucocephala as a trap plant.</title>
        <authorList>
            <person name="Rangel W.M."/>
            <person name="Thijs S."/>
            <person name="Longatti S.M."/>
            <person name="Moreira F.M."/>
            <person name="Weyens N."/>
            <person name="Vangronsveld J."/>
            <person name="Van Hamme J.D."/>
            <person name="Bottos E.M."/>
            <person name="Rineau F."/>
        </authorList>
    </citation>
    <scope>NUCLEOTIDE SEQUENCE [LARGE SCALE GENOMIC DNA]</scope>
    <source>
        <strain evidence="2 3">UFLA 01-765</strain>
    </source>
</reference>
<feature type="transmembrane region" description="Helical" evidence="1">
    <location>
        <begin position="41"/>
        <end position="61"/>
    </location>
</feature>
<organism evidence="2 3">
    <name type="scientific">Rhizobium loti</name>
    <name type="common">Mesorhizobium loti</name>
    <dbReference type="NCBI Taxonomy" id="381"/>
    <lineage>
        <taxon>Bacteria</taxon>
        <taxon>Pseudomonadati</taxon>
        <taxon>Pseudomonadota</taxon>
        <taxon>Alphaproteobacteria</taxon>
        <taxon>Hyphomicrobiales</taxon>
        <taxon>Phyllobacteriaceae</taxon>
        <taxon>Mesorhizobium</taxon>
    </lineage>
</organism>
<accession>A0A101KVP9</accession>
<keyword evidence="1" id="KW-0472">Membrane</keyword>
<evidence type="ECO:0000256" key="1">
    <source>
        <dbReference type="SAM" id="Phobius"/>
    </source>
</evidence>
<dbReference type="Proteomes" id="UP000053176">
    <property type="component" value="Unassembled WGS sequence"/>
</dbReference>
<keyword evidence="1" id="KW-1133">Transmembrane helix</keyword>
<dbReference type="AlphaFoldDB" id="A0A101KVP9"/>
<comment type="caution">
    <text evidence="2">The sequence shown here is derived from an EMBL/GenBank/DDBJ whole genome shotgun (WGS) entry which is preliminary data.</text>
</comment>
<feature type="transmembrane region" description="Helical" evidence="1">
    <location>
        <begin position="12"/>
        <end position="35"/>
    </location>
</feature>
<name>A0A101KVP9_RHILI</name>
<dbReference type="EMBL" id="LPWA01000057">
    <property type="protein sequence ID" value="KUM27853.1"/>
    <property type="molecule type" value="Genomic_DNA"/>
</dbReference>